<dbReference type="RefSeq" id="WP_035081885.1">
    <property type="nucleotide sequence ID" value="NZ_JQGC01000006.1"/>
</dbReference>
<evidence type="ECO:0000313" key="1">
    <source>
        <dbReference type="EMBL" id="KFL31459.1"/>
    </source>
</evidence>
<evidence type="ECO:0000313" key="2">
    <source>
        <dbReference type="Proteomes" id="UP000028981"/>
    </source>
</evidence>
<keyword evidence="2" id="KW-1185">Reference proteome</keyword>
<dbReference type="OrthoDB" id="7984422at2"/>
<dbReference type="AlphaFoldDB" id="A0A087M3K6"/>
<dbReference type="STRING" id="46914.JP75_07865"/>
<reference evidence="1 2" key="1">
    <citation type="submission" date="2014-08" db="EMBL/GenBank/DDBJ databases">
        <authorList>
            <person name="Hassan Y.I."/>
            <person name="Lepp D."/>
            <person name="Zhou T."/>
        </authorList>
    </citation>
    <scope>NUCLEOTIDE SEQUENCE [LARGE SCALE GENOMIC DNA]</scope>
    <source>
        <strain evidence="1 2">IFO13584</strain>
    </source>
</reference>
<name>A0A087M3K6_9HYPH</name>
<gene>
    <name evidence="1" type="ORF">JP75_07865</name>
</gene>
<proteinExistence type="predicted"/>
<dbReference type="Gene3D" id="2.10.109.10">
    <property type="entry name" value="Umud Fragment, subunit A"/>
    <property type="match status" value="1"/>
</dbReference>
<sequence>MTTAYERIRARIDELHPGTSDRAASLAATGGKNPDLLRAIKQGRSAFPRGANLQGLADYLQQPVEWLTSDADEVAQQPTEPSEIVPAHHRPLLPIKVNGKVAAGVFREANEFDQSAPERVWEPPDEKFPNARRMAWDVDGISMNELHPRPILPGDRIIGVAYEDVAHQVRIKDGLVVVVERTRDGGHTREWSVKQIELYEDRIEFHPRSSDKSLMPIVVKRDTQADDGVSVEIIALVRSVRNDLPL</sequence>
<dbReference type="Proteomes" id="UP000028981">
    <property type="component" value="Unassembled WGS sequence"/>
</dbReference>
<protein>
    <recommendedName>
        <fullName evidence="3">Peptidase S24/S26A/S26B/S26C domain-containing protein</fullName>
    </recommendedName>
</protein>
<dbReference type="InterPro" id="IPR036286">
    <property type="entry name" value="LexA/Signal_pep-like_sf"/>
</dbReference>
<accession>A0A087M3K6</accession>
<organism evidence="1 2">
    <name type="scientific">Devosia riboflavina</name>
    <dbReference type="NCBI Taxonomy" id="46914"/>
    <lineage>
        <taxon>Bacteria</taxon>
        <taxon>Pseudomonadati</taxon>
        <taxon>Pseudomonadota</taxon>
        <taxon>Alphaproteobacteria</taxon>
        <taxon>Hyphomicrobiales</taxon>
        <taxon>Devosiaceae</taxon>
        <taxon>Devosia</taxon>
    </lineage>
</organism>
<evidence type="ECO:0008006" key="3">
    <source>
        <dbReference type="Google" id="ProtNLM"/>
    </source>
</evidence>
<comment type="caution">
    <text evidence="1">The sequence shown here is derived from an EMBL/GenBank/DDBJ whole genome shotgun (WGS) entry which is preliminary data.</text>
</comment>
<dbReference type="EMBL" id="JQGC01000006">
    <property type="protein sequence ID" value="KFL31459.1"/>
    <property type="molecule type" value="Genomic_DNA"/>
</dbReference>
<dbReference type="SUPFAM" id="SSF51306">
    <property type="entry name" value="LexA/Signal peptidase"/>
    <property type="match status" value="1"/>
</dbReference>